<evidence type="ECO:0000313" key="1">
    <source>
        <dbReference type="EMBL" id="VWB52800.1"/>
    </source>
</evidence>
<dbReference type="AlphaFoldDB" id="A0A6P2K6K7"/>
<proteinExistence type="predicted"/>
<gene>
    <name evidence="1" type="ORF">BLA6863_02418</name>
</gene>
<name>A0A6P2K6K7_BURL3</name>
<sequence>MSQFRGSTGSPPANRSVASCNRYRQITGFGITPTSLEKRCRSVRSLNPTRSNIPLRRPFTGRRLAQATRYFEKLSFFNNTAPFA</sequence>
<protein>
    <submittedName>
        <fullName evidence="1">Uncharacterized protein</fullName>
    </submittedName>
</protein>
<reference evidence="1 2" key="1">
    <citation type="submission" date="2019-09" db="EMBL/GenBank/DDBJ databases">
        <authorList>
            <person name="Depoorter E."/>
        </authorList>
    </citation>
    <scope>NUCLEOTIDE SEQUENCE [LARGE SCALE GENOMIC DNA]</scope>
    <source>
        <strain evidence="1">LMG 6863</strain>
    </source>
</reference>
<accession>A0A6P2K6K7</accession>
<dbReference type="Proteomes" id="UP000494170">
    <property type="component" value="Unassembled WGS sequence"/>
</dbReference>
<dbReference type="RefSeq" id="WP_174940001.1">
    <property type="nucleotide sequence ID" value="NZ_CABVPY010000012.1"/>
</dbReference>
<organism evidence="1 2">
    <name type="scientific">Burkholderia lata (strain ATCC 17760 / DSM 23089 / LMG 22485 / NCIMB 9086 / R18194 / 383)</name>
    <dbReference type="NCBI Taxonomy" id="482957"/>
    <lineage>
        <taxon>Bacteria</taxon>
        <taxon>Pseudomonadati</taxon>
        <taxon>Pseudomonadota</taxon>
        <taxon>Betaproteobacteria</taxon>
        <taxon>Burkholderiales</taxon>
        <taxon>Burkholderiaceae</taxon>
        <taxon>Burkholderia</taxon>
        <taxon>Burkholderia cepacia complex</taxon>
    </lineage>
</organism>
<evidence type="ECO:0000313" key="2">
    <source>
        <dbReference type="Proteomes" id="UP000494170"/>
    </source>
</evidence>
<dbReference type="EMBL" id="CABVPY010000012">
    <property type="protein sequence ID" value="VWB52800.1"/>
    <property type="molecule type" value="Genomic_DNA"/>
</dbReference>